<evidence type="ECO:0000313" key="9">
    <source>
        <dbReference type="EMBL" id="KAL2548247.1"/>
    </source>
</evidence>
<dbReference type="InterPro" id="IPR036396">
    <property type="entry name" value="Cyt_P450_sf"/>
</dbReference>
<dbReference type="AlphaFoldDB" id="A0ABD1WEZ2"/>
<accession>A0ABD1WEZ2</accession>
<evidence type="ECO:0000256" key="4">
    <source>
        <dbReference type="ARBA" id="ARBA00022723"/>
    </source>
</evidence>
<keyword evidence="10" id="KW-1185">Reference proteome</keyword>
<evidence type="ECO:0000256" key="1">
    <source>
        <dbReference type="ARBA" id="ARBA00004606"/>
    </source>
</evidence>
<comment type="similarity">
    <text evidence="2">Belongs to the cytochrome P450 family.</text>
</comment>
<dbReference type="Gene3D" id="1.10.630.10">
    <property type="entry name" value="Cytochrome P450"/>
    <property type="match status" value="1"/>
</dbReference>
<dbReference type="PANTHER" id="PTHR47953:SF16">
    <property type="entry name" value="CYTOCHROME P450 71D8"/>
    <property type="match status" value="1"/>
</dbReference>
<reference evidence="10" key="1">
    <citation type="submission" date="2024-07" db="EMBL/GenBank/DDBJ databases">
        <title>Two chromosome-level genome assemblies of Korean endemic species Abeliophyllum distichum and Forsythia ovata (Oleaceae).</title>
        <authorList>
            <person name="Jang H."/>
        </authorList>
    </citation>
    <scope>NUCLEOTIDE SEQUENCE [LARGE SCALE GENOMIC DNA]</scope>
</reference>
<proteinExistence type="inferred from homology"/>
<evidence type="ECO:0000256" key="5">
    <source>
        <dbReference type="ARBA" id="ARBA00022968"/>
    </source>
</evidence>
<keyword evidence="5" id="KW-0735">Signal-anchor</keyword>
<keyword evidence="7" id="KW-0408">Iron</keyword>
<keyword evidence="5" id="KW-0812">Transmembrane</keyword>
<protein>
    <submittedName>
        <fullName evidence="9">Cytochrome</fullName>
    </submittedName>
</protein>
<dbReference type="Proteomes" id="UP001604277">
    <property type="component" value="Unassembled WGS sequence"/>
</dbReference>
<comment type="caution">
    <text evidence="9">The sequence shown here is derived from an EMBL/GenBank/DDBJ whole genome shotgun (WGS) entry which is preliminary data.</text>
</comment>
<evidence type="ECO:0000256" key="2">
    <source>
        <dbReference type="ARBA" id="ARBA00010617"/>
    </source>
</evidence>
<evidence type="ECO:0000256" key="7">
    <source>
        <dbReference type="ARBA" id="ARBA00023004"/>
    </source>
</evidence>
<dbReference type="EMBL" id="JBFOLJ010000003">
    <property type="protein sequence ID" value="KAL2548247.1"/>
    <property type="molecule type" value="Genomic_DNA"/>
</dbReference>
<dbReference type="InterPro" id="IPR001128">
    <property type="entry name" value="Cyt_P450"/>
</dbReference>
<keyword evidence="8" id="KW-0503">Monooxygenase</keyword>
<name>A0ABD1WEZ2_9LAMI</name>
<dbReference type="Pfam" id="PF00067">
    <property type="entry name" value="p450"/>
    <property type="match status" value="1"/>
</dbReference>
<keyword evidence="6" id="KW-0560">Oxidoreductase</keyword>
<keyword evidence="4" id="KW-0479">Metal-binding</keyword>
<dbReference type="GO" id="GO:0016020">
    <property type="term" value="C:membrane"/>
    <property type="evidence" value="ECO:0007669"/>
    <property type="project" value="UniProtKB-SubCell"/>
</dbReference>
<dbReference type="InterPro" id="IPR052306">
    <property type="entry name" value="CYP450_71D"/>
</dbReference>
<keyword evidence="3" id="KW-0349">Heme</keyword>
<dbReference type="GO" id="GO:0004497">
    <property type="term" value="F:monooxygenase activity"/>
    <property type="evidence" value="ECO:0007669"/>
    <property type="project" value="UniProtKB-KW"/>
</dbReference>
<comment type="subcellular location">
    <subcellularLocation>
        <location evidence="1">Membrane</location>
        <topology evidence="1">Single-pass type II membrane protein</topology>
    </subcellularLocation>
</comment>
<evidence type="ECO:0000256" key="6">
    <source>
        <dbReference type="ARBA" id="ARBA00023002"/>
    </source>
</evidence>
<organism evidence="9 10">
    <name type="scientific">Forsythia ovata</name>
    <dbReference type="NCBI Taxonomy" id="205694"/>
    <lineage>
        <taxon>Eukaryota</taxon>
        <taxon>Viridiplantae</taxon>
        <taxon>Streptophyta</taxon>
        <taxon>Embryophyta</taxon>
        <taxon>Tracheophyta</taxon>
        <taxon>Spermatophyta</taxon>
        <taxon>Magnoliopsida</taxon>
        <taxon>eudicotyledons</taxon>
        <taxon>Gunneridae</taxon>
        <taxon>Pentapetalae</taxon>
        <taxon>asterids</taxon>
        <taxon>lamiids</taxon>
        <taxon>Lamiales</taxon>
        <taxon>Oleaceae</taxon>
        <taxon>Forsythieae</taxon>
        <taxon>Forsythia</taxon>
    </lineage>
</organism>
<dbReference type="SUPFAM" id="SSF48264">
    <property type="entry name" value="Cytochrome P450"/>
    <property type="match status" value="1"/>
</dbReference>
<evidence type="ECO:0000256" key="3">
    <source>
        <dbReference type="ARBA" id="ARBA00022617"/>
    </source>
</evidence>
<dbReference type="PANTHER" id="PTHR47953">
    <property type="entry name" value="OS08G0105600 PROTEIN"/>
    <property type="match status" value="1"/>
</dbReference>
<gene>
    <name evidence="9" type="ORF">Fot_09777</name>
</gene>
<evidence type="ECO:0000256" key="8">
    <source>
        <dbReference type="ARBA" id="ARBA00023033"/>
    </source>
</evidence>
<dbReference type="GO" id="GO:0046872">
    <property type="term" value="F:metal ion binding"/>
    <property type="evidence" value="ECO:0007669"/>
    <property type="project" value="UniProtKB-KW"/>
</dbReference>
<sequence>MELLSNKNVRSFSSIRLDEASRLIKSIQSSCGEPINVSEKIFSFTSSVTSRAAFGEVIRDKDTLIMFIQKTVALARGFDLADFYPSLKFLQYVSWNKYKLLKMHHQLDSILDVIINQHKDKHATGKRDNGELGGGDIVDVLLRLQKSGELDVPTTNDNIKAIIFDMFSGGTETSSTSLDWAMTE</sequence>
<evidence type="ECO:0000313" key="10">
    <source>
        <dbReference type="Proteomes" id="UP001604277"/>
    </source>
</evidence>